<dbReference type="InterPro" id="IPR000904">
    <property type="entry name" value="Sec7_dom"/>
</dbReference>
<dbReference type="PROSITE" id="PS50190">
    <property type="entry name" value="SEC7"/>
    <property type="match status" value="1"/>
</dbReference>
<feature type="compositionally biased region" description="Low complexity" evidence="2">
    <location>
        <begin position="417"/>
        <end position="433"/>
    </location>
</feature>
<feature type="coiled-coil region" evidence="1">
    <location>
        <begin position="21"/>
        <end position="48"/>
    </location>
</feature>
<evidence type="ECO:0000259" key="3">
    <source>
        <dbReference type="PROSITE" id="PS50190"/>
    </source>
</evidence>
<evidence type="ECO:0000313" key="5">
    <source>
        <dbReference type="Proteomes" id="UP000663845"/>
    </source>
</evidence>
<protein>
    <recommendedName>
        <fullName evidence="3">SEC7 domain-containing protein</fullName>
    </recommendedName>
</protein>
<comment type="caution">
    <text evidence="4">The sequence shown here is derived from an EMBL/GenBank/DDBJ whole genome shotgun (WGS) entry which is preliminary data.</text>
</comment>
<dbReference type="Gene3D" id="1.10.220.20">
    <property type="match status" value="1"/>
</dbReference>
<reference evidence="4" key="1">
    <citation type="submission" date="2021-02" db="EMBL/GenBank/DDBJ databases">
        <authorList>
            <person name="Nowell W R."/>
        </authorList>
    </citation>
    <scope>NUCLEOTIDE SEQUENCE</scope>
</reference>
<dbReference type="AlphaFoldDB" id="A0A814Q284"/>
<organism evidence="4 5">
    <name type="scientific">Adineta steineri</name>
    <dbReference type="NCBI Taxonomy" id="433720"/>
    <lineage>
        <taxon>Eukaryota</taxon>
        <taxon>Metazoa</taxon>
        <taxon>Spiralia</taxon>
        <taxon>Gnathifera</taxon>
        <taxon>Rotifera</taxon>
        <taxon>Eurotatoria</taxon>
        <taxon>Bdelloidea</taxon>
        <taxon>Adinetida</taxon>
        <taxon>Adinetidae</taxon>
        <taxon>Adineta</taxon>
    </lineage>
</organism>
<dbReference type="PANTHER" id="PTHR10663">
    <property type="entry name" value="GUANYL-NUCLEOTIDE EXCHANGE FACTOR"/>
    <property type="match status" value="1"/>
</dbReference>
<dbReference type="Gene3D" id="1.20.5.1190">
    <property type="entry name" value="iswi atpase"/>
    <property type="match status" value="1"/>
</dbReference>
<feature type="region of interest" description="Disordered" evidence="2">
    <location>
        <begin position="86"/>
        <end position="106"/>
    </location>
</feature>
<feature type="region of interest" description="Disordered" evidence="2">
    <location>
        <begin position="385"/>
        <end position="433"/>
    </location>
</feature>
<feature type="compositionally biased region" description="Low complexity" evidence="2">
    <location>
        <begin position="88"/>
        <end position="103"/>
    </location>
</feature>
<dbReference type="FunFam" id="1.10.220.20:FF:000001">
    <property type="entry name" value="IQ motif and SEC7 domain-containing protein 1"/>
    <property type="match status" value="1"/>
</dbReference>
<evidence type="ECO:0000256" key="2">
    <source>
        <dbReference type="SAM" id="MobiDB-lite"/>
    </source>
</evidence>
<dbReference type="Pfam" id="PF01369">
    <property type="entry name" value="Sec7"/>
    <property type="match status" value="1"/>
</dbReference>
<dbReference type="Proteomes" id="UP000663845">
    <property type="component" value="Unassembled WGS sequence"/>
</dbReference>
<dbReference type="GO" id="GO:0005085">
    <property type="term" value="F:guanyl-nucleotide exchange factor activity"/>
    <property type="evidence" value="ECO:0007669"/>
    <property type="project" value="InterPro"/>
</dbReference>
<evidence type="ECO:0000256" key="1">
    <source>
        <dbReference type="SAM" id="Coils"/>
    </source>
</evidence>
<feature type="domain" description="SEC7" evidence="3">
    <location>
        <begin position="467"/>
        <end position="561"/>
    </location>
</feature>
<feature type="region of interest" description="Disordered" evidence="2">
    <location>
        <begin position="204"/>
        <end position="230"/>
    </location>
</feature>
<dbReference type="GO" id="GO:0032012">
    <property type="term" value="P:regulation of ARF protein signal transduction"/>
    <property type="evidence" value="ECO:0007669"/>
    <property type="project" value="InterPro"/>
</dbReference>
<dbReference type="InterPro" id="IPR035999">
    <property type="entry name" value="Sec7_dom_sf"/>
</dbReference>
<sequence>MEQYLRQRIDCPPPGGTRTLIEEKDSIIKKQQDELSKLQAQVKTIQAERDYLLSLLSTEQQLNINNNNNNKILQHSTSKMTNHIDIRSTTSSSSSSSSTTTTTNCPTNTYELSQDLHDKQIEMLERKYGGSLRCRRAATVIQRAYRQYKLEQNFRHLCATIKTNKRLSCTFIDNNNTNNHHHQIQTIKPLKPCIRTTIRPSLPTTSEDLLNSSTSSSSSSNTPTNSDSISLNFTDRHLDLPSINFEHFIETTKQQQNKNRKRVCIVTDKPTNKNLSDQIDNLSDFVDGHLNKPLVLIESNNKNSINTNGYNGLLKPQSPSPTHDSNFYKNLTDSPIHLRKISSQKPTPPLRSLSLKPRTTLVQTANPLSSPIWRRKTSLTITTHDNDYNDFTLESPNRSIIQRLSPSSTTSSDRDNMSLQSTSSGSNSCSLSNSVDLHQQQPLLIQHQPVLHGHERTSNIRINEIYRRRCYRAGLNIFNKKPERGIRYLIAHRFLEANAQAVARFLLSRKGLSRQMIGEYLGNLQDSFAMQVLHAFVSEFDFHDMPIDVALRKFQSSFRLPVRD</sequence>
<proteinExistence type="predicted"/>
<dbReference type="EMBL" id="CAJNOG010000247">
    <property type="protein sequence ID" value="CAF1113510.1"/>
    <property type="molecule type" value="Genomic_DNA"/>
</dbReference>
<dbReference type="PANTHER" id="PTHR10663:SF342">
    <property type="entry name" value="FI21420P1"/>
    <property type="match status" value="1"/>
</dbReference>
<dbReference type="PROSITE" id="PS50096">
    <property type="entry name" value="IQ"/>
    <property type="match status" value="1"/>
</dbReference>
<name>A0A814Q284_9BILA</name>
<evidence type="ECO:0000313" key="4">
    <source>
        <dbReference type="EMBL" id="CAF1113510.1"/>
    </source>
</evidence>
<dbReference type="SMART" id="SM00222">
    <property type="entry name" value="Sec7"/>
    <property type="match status" value="1"/>
</dbReference>
<dbReference type="SUPFAM" id="SSF48425">
    <property type="entry name" value="Sec7 domain"/>
    <property type="match status" value="1"/>
</dbReference>
<accession>A0A814Q284</accession>
<keyword evidence="1" id="KW-0175">Coiled coil</keyword>
<gene>
    <name evidence="4" type="ORF">JYZ213_LOCUS22066</name>
</gene>
<feature type="compositionally biased region" description="Polar residues" evidence="2">
    <location>
        <begin position="392"/>
        <end position="411"/>
    </location>
</feature>
<dbReference type="GO" id="GO:0030036">
    <property type="term" value="P:actin cytoskeleton organization"/>
    <property type="evidence" value="ECO:0007669"/>
    <property type="project" value="TreeGrafter"/>
</dbReference>